<keyword evidence="2 4" id="KW-0547">Nucleotide-binding</keyword>
<evidence type="ECO:0000256" key="2">
    <source>
        <dbReference type="ARBA" id="ARBA00022741"/>
    </source>
</evidence>
<sequence>MLDHTGTVKAAKLALRDQLLAGRRRIGLLELGERARASADHLLDLPEVRRAATVAAYVSVGHEPGTGPLLDRLHDRGVRVLLPLLQPDGDLDWAPYAGSGDLRSARRGLLEPGTAALGPDAVAGADVVLVPGLAVGRDGTRMGRGGGSYDRALARVPAGTLRCVLLHRGELLDAVPAEPHDLSVDAVVTDEGVVRLPLAAGGA</sequence>
<name>A0A1H1S292_9ACTN</name>
<dbReference type="Proteomes" id="UP000198859">
    <property type="component" value="Chromosome I"/>
</dbReference>
<keyword evidence="5" id="KW-0460">Magnesium</keyword>
<dbReference type="InterPro" id="IPR002698">
    <property type="entry name" value="FTHF_cligase"/>
</dbReference>
<protein>
    <recommendedName>
        <fullName evidence="5">5-formyltetrahydrofolate cyclo-ligase</fullName>
        <ecNumber evidence="5">6.3.3.2</ecNumber>
    </recommendedName>
</protein>
<keyword evidence="3 4" id="KW-0067">ATP-binding</keyword>
<dbReference type="GO" id="GO:0035999">
    <property type="term" value="P:tetrahydrofolate interconversion"/>
    <property type="evidence" value="ECO:0007669"/>
    <property type="project" value="TreeGrafter"/>
</dbReference>
<dbReference type="InterPro" id="IPR037171">
    <property type="entry name" value="NagB/RpiA_transferase-like"/>
</dbReference>
<evidence type="ECO:0000313" key="6">
    <source>
        <dbReference type="EMBL" id="SDS42115.1"/>
    </source>
</evidence>
<dbReference type="STRING" id="642780.SAMN04488570_1843"/>
<evidence type="ECO:0000256" key="4">
    <source>
        <dbReference type="PIRSR" id="PIRSR006806-1"/>
    </source>
</evidence>
<dbReference type="EMBL" id="LT629757">
    <property type="protein sequence ID" value="SDS42115.1"/>
    <property type="molecule type" value="Genomic_DNA"/>
</dbReference>
<dbReference type="PANTHER" id="PTHR23407">
    <property type="entry name" value="ATPASE INHIBITOR/5-FORMYLTETRAHYDROFOLATE CYCLO-LIGASE"/>
    <property type="match status" value="1"/>
</dbReference>
<accession>A0A1H1S292</accession>
<feature type="binding site" evidence="4">
    <location>
        <position position="63"/>
    </location>
    <ligand>
        <name>substrate</name>
    </ligand>
</feature>
<dbReference type="GO" id="GO:0030272">
    <property type="term" value="F:5-formyltetrahydrofolate cyclo-ligase activity"/>
    <property type="evidence" value="ECO:0007669"/>
    <property type="project" value="UniProtKB-EC"/>
</dbReference>
<keyword evidence="7" id="KW-1185">Reference proteome</keyword>
<comment type="similarity">
    <text evidence="1 5">Belongs to the 5-formyltetrahydrofolate cyclo-ligase family.</text>
</comment>
<feature type="binding site" evidence="4">
    <location>
        <begin position="12"/>
        <end position="16"/>
    </location>
    <ligand>
        <name>ATP</name>
        <dbReference type="ChEBI" id="CHEBI:30616"/>
    </ligand>
</feature>
<proteinExistence type="inferred from homology"/>
<dbReference type="NCBIfam" id="TIGR02727">
    <property type="entry name" value="MTHFS_bact"/>
    <property type="match status" value="1"/>
</dbReference>
<keyword evidence="5" id="KW-0479">Metal-binding</keyword>
<keyword evidence="6" id="KW-0436">Ligase</keyword>
<evidence type="ECO:0000256" key="3">
    <source>
        <dbReference type="ARBA" id="ARBA00022840"/>
    </source>
</evidence>
<dbReference type="RefSeq" id="WP_231917126.1">
    <property type="nucleotide sequence ID" value="NZ_LT629757.1"/>
</dbReference>
<dbReference type="AlphaFoldDB" id="A0A1H1S292"/>
<dbReference type="GO" id="GO:0005524">
    <property type="term" value="F:ATP binding"/>
    <property type="evidence" value="ECO:0007669"/>
    <property type="project" value="UniProtKB-KW"/>
</dbReference>
<comment type="catalytic activity">
    <reaction evidence="5">
        <text>(6S)-5-formyl-5,6,7,8-tetrahydrofolate + ATP = (6R)-5,10-methenyltetrahydrofolate + ADP + phosphate</text>
        <dbReference type="Rhea" id="RHEA:10488"/>
        <dbReference type="ChEBI" id="CHEBI:30616"/>
        <dbReference type="ChEBI" id="CHEBI:43474"/>
        <dbReference type="ChEBI" id="CHEBI:57455"/>
        <dbReference type="ChEBI" id="CHEBI:57457"/>
        <dbReference type="ChEBI" id="CHEBI:456216"/>
        <dbReference type="EC" id="6.3.3.2"/>
    </reaction>
</comment>
<feature type="binding site" evidence="4">
    <location>
        <begin position="141"/>
        <end position="149"/>
    </location>
    <ligand>
        <name>ATP</name>
        <dbReference type="ChEBI" id="CHEBI:30616"/>
    </ligand>
</feature>
<dbReference type="PIRSF" id="PIRSF006806">
    <property type="entry name" value="FTHF_cligase"/>
    <property type="match status" value="1"/>
</dbReference>
<organism evidence="6 7">
    <name type="scientific">Nocardioides scoriae</name>
    <dbReference type="NCBI Taxonomy" id="642780"/>
    <lineage>
        <taxon>Bacteria</taxon>
        <taxon>Bacillati</taxon>
        <taxon>Actinomycetota</taxon>
        <taxon>Actinomycetes</taxon>
        <taxon>Propionibacteriales</taxon>
        <taxon>Nocardioidaceae</taxon>
        <taxon>Nocardioides</taxon>
    </lineage>
</organism>
<dbReference type="InterPro" id="IPR024185">
    <property type="entry name" value="FTHF_cligase-like_sf"/>
</dbReference>
<gene>
    <name evidence="6" type="ORF">SAMN04488570_1843</name>
</gene>
<evidence type="ECO:0000256" key="1">
    <source>
        <dbReference type="ARBA" id="ARBA00010638"/>
    </source>
</evidence>
<reference evidence="7" key="1">
    <citation type="submission" date="2016-10" db="EMBL/GenBank/DDBJ databases">
        <authorList>
            <person name="Varghese N."/>
            <person name="Submissions S."/>
        </authorList>
    </citation>
    <scope>NUCLEOTIDE SEQUENCE [LARGE SCALE GENOMIC DNA]</scope>
    <source>
        <strain evidence="7">DSM 22127</strain>
    </source>
</reference>
<dbReference type="SUPFAM" id="SSF100950">
    <property type="entry name" value="NagB/RpiA/CoA transferase-like"/>
    <property type="match status" value="1"/>
</dbReference>
<dbReference type="GO" id="GO:0009396">
    <property type="term" value="P:folic acid-containing compound biosynthetic process"/>
    <property type="evidence" value="ECO:0007669"/>
    <property type="project" value="TreeGrafter"/>
</dbReference>
<dbReference type="EC" id="6.3.3.2" evidence="5"/>
<dbReference type="Gene3D" id="3.40.50.10420">
    <property type="entry name" value="NagB/RpiA/CoA transferase-like"/>
    <property type="match status" value="1"/>
</dbReference>
<feature type="binding site" evidence="4">
    <location>
        <position position="58"/>
    </location>
    <ligand>
        <name>substrate</name>
    </ligand>
</feature>
<evidence type="ECO:0000256" key="5">
    <source>
        <dbReference type="RuleBase" id="RU361279"/>
    </source>
</evidence>
<evidence type="ECO:0000313" key="7">
    <source>
        <dbReference type="Proteomes" id="UP000198859"/>
    </source>
</evidence>
<dbReference type="GO" id="GO:0046872">
    <property type="term" value="F:metal ion binding"/>
    <property type="evidence" value="ECO:0007669"/>
    <property type="project" value="UniProtKB-KW"/>
</dbReference>
<dbReference type="PANTHER" id="PTHR23407:SF1">
    <property type="entry name" value="5-FORMYLTETRAHYDROFOLATE CYCLO-LIGASE"/>
    <property type="match status" value="1"/>
</dbReference>
<comment type="cofactor">
    <cofactor evidence="5">
        <name>Mg(2+)</name>
        <dbReference type="ChEBI" id="CHEBI:18420"/>
    </cofactor>
</comment>
<dbReference type="Pfam" id="PF01812">
    <property type="entry name" value="5-FTHF_cyc-lig"/>
    <property type="match status" value="1"/>
</dbReference>